<dbReference type="Gene3D" id="3.30.70.330">
    <property type="match status" value="1"/>
</dbReference>
<dbReference type="Pfam" id="PF00076">
    <property type="entry name" value="RRM_1"/>
    <property type="match status" value="1"/>
</dbReference>
<evidence type="ECO:0000313" key="5">
    <source>
        <dbReference type="EMBL" id="ORZ33489.1"/>
    </source>
</evidence>
<protein>
    <recommendedName>
        <fullName evidence="4">RRM domain-containing protein</fullName>
    </recommendedName>
</protein>
<feature type="compositionally biased region" description="Basic and acidic residues" evidence="3">
    <location>
        <begin position="206"/>
        <end position="221"/>
    </location>
</feature>
<comment type="caution">
    <text evidence="5">The sequence shown here is derived from an EMBL/GenBank/DDBJ whole genome shotgun (WGS) entry which is preliminary data.</text>
</comment>
<feature type="compositionally biased region" description="Basic and acidic residues" evidence="3">
    <location>
        <begin position="231"/>
        <end position="248"/>
    </location>
</feature>
<keyword evidence="6" id="KW-1185">Reference proteome</keyword>
<organism evidence="5 6">
    <name type="scientific">Catenaria anguillulae PL171</name>
    <dbReference type="NCBI Taxonomy" id="765915"/>
    <lineage>
        <taxon>Eukaryota</taxon>
        <taxon>Fungi</taxon>
        <taxon>Fungi incertae sedis</taxon>
        <taxon>Blastocladiomycota</taxon>
        <taxon>Blastocladiomycetes</taxon>
        <taxon>Blastocladiales</taxon>
        <taxon>Catenariaceae</taxon>
        <taxon>Catenaria</taxon>
    </lineage>
</organism>
<feature type="domain" description="RRM" evidence="4">
    <location>
        <begin position="34"/>
        <end position="112"/>
    </location>
</feature>
<dbReference type="EMBL" id="MCFL01000035">
    <property type="protein sequence ID" value="ORZ33489.1"/>
    <property type="molecule type" value="Genomic_DNA"/>
</dbReference>
<feature type="compositionally biased region" description="Basic residues" evidence="3">
    <location>
        <begin position="249"/>
        <end position="270"/>
    </location>
</feature>
<dbReference type="GO" id="GO:0000398">
    <property type="term" value="P:mRNA splicing, via spliceosome"/>
    <property type="evidence" value="ECO:0007669"/>
    <property type="project" value="InterPro"/>
</dbReference>
<name>A0A1Y2HG21_9FUNG</name>
<dbReference type="GO" id="GO:0071013">
    <property type="term" value="C:catalytic step 2 spliceosome"/>
    <property type="evidence" value="ECO:0007669"/>
    <property type="project" value="TreeGrafter"/>
</dbReference>
<dbReference type="InterPro" id="IPR035979">
    <property type="entry name" value="RBD_domain_sf"/>
</dbReference>
<feature type="compositionally biased region" description="Acidic residues" evidence="3">
    <location>
        <begin position="189"/>
        <end position="205"/>
    </location>
</feature>
<dbReference type="PANTHER" id="PTHR45880">
    <property type="entry name" value="RNA-BINDING MOTIF PROTEIN, X-LINKED 2"/>
    <property type="match status" value="1"/>
</dbReference>
<reference evidence="5 6" key="1">
    <citation type="submission" date="2016-07" db="EMBL/GenBank/DDBJ databases">
        <title>Pervasive Adenine N6-methylation of Active Genes in Fungi.</title>
        <authorList>
            <consortium name="DOE Joint Genome Institute"/>
            <person name="Mondo S.J."/>
            <person name="Dannebaum R.O."/>
            <person name="Kuo R.C."/>
            <person name="Labutti K."/>
            <person name="Haridas S."/>
            <person name="Kuo A."/>
            <person name="Salamov A."/>
            <person name="Ahrendt S.R."/>
            <person name="Lipzen A."/>
            <person name="Sullivan W."/>
            <person name="Andreopoulos W.B."/>
            <person name="Clum A."/>
            <person name="Lindquist E."/>
            <person name="Daum C."/>
            <person name="Ramamoorthy G.K."/>
            <person name="Gryganskyi A."/>
            <person name="Culley D."/>
            <person name="Magnuson J.K."/>
            <person name="James T.Y."/>
            <person name="O'Malley M.A."/>
            <person name="Stajich J.E."/>
            <person name="Spatafora J.W."/>
            <person name="Visel A."/>
            <person name="Grigoriev I.V."/>
        </authorList>
    </citation>
    <scope>NUCLEOTIDE SEQUENCE [LARGE SCALE GENOMIC DNA]</scope>
    <source>
        <strain evidence="5 6">PL171</strain>
    </source>
</reference>
<accession>A0A1Y2HG21</accession>
<dbReference type="GO" id="GO:0071011">
    <property type="term" value="C:precatalytic spliceosome"/>
    <property type="evidence" value="ECO:0007669"/>
    <property type="project" value="TreeGrafter"/>
</dbReference>
<proteinExistence type="predicted"/>
<dbReference type="PROSITE" id="PS50102">
    <property type="entry name" value="RRM"/>
    <property type="match status" value="1"/>
</dbReference>
<dbReference type="CDD" id="cd12411">
    <property type="entry name" value="RRM_ist3_like"/>
    <property type="match status" value="1"/>
</dbReference>
<evidence type="ECO:0000259" key="4">
    <source>
        <dbReference type="PROSITE" id="PS50102"/>
    </source>
</evidence>
<dbReference type="STRING" id="765915.A0A1Y2HG21"/>
<evidence type="ECO:0000256" key="1">
    <source>
        <dbReference type="ARBA" id="ARBA00022884"/>
    </source>
</evidence>
<evidence type="ECO:0000256" key="2">
    <source>
        <dbReference type="PROSITE-ProRule" id="PRU00176"/>
    </source>
</evidence>
<dbReference type="Proteomes" id="UP000193411">
    <property type="component" value="Unassembled WGS sequence"/>
</dbReference>
<dbReference type="InterPro" id="IPR045844">
    <property type="entry name" value="RRM_Ist3-like"/>
</dbReference>
<feature type="compositionally biased region" description="Basic and acidic residues" evidence="3">
    <location>
        <begin position="271"/>
        <end position="335"/>
    </location>
</feature>
<dbReference type="InterPro" id="IPR000504">
    <property type="entry name" value="RRM_dom"/>
</dbReference>
<dbReference type="OrthoDB" id="2573941at2759"/>
<feature type="region of interest" description="Disordered" evidence="3">
    <location>
        <begin position="162"/>
        <end position="335"/>
    </location>
</feature>
<evidence type="ECO:0000256" key="3">
    <source>
        <dbReference type="SAM" id="MobiDB-lite"/>
    </source>
</evidence>
<dbReference type="PANTHER" id="PTHR45880:SF1">
    <property type="entry name" value="RNA-BINDING MOTIF PROTEIN, X-LINKED 2"/>
    <property type="match status" value="1"/>
</dbReference>
<gene>
    <name evidence="5" type="ORF">BCR44DRAFT_44317</name>
</gene>
<dbReference type="GO" id="GO:0003723">
    <property type="term" value="F:RNA binding"/>
    <property type="evidence" value="ECO:0007669"/>
    <property type="project" value="UniProtKB-UniRule"/>
</dbReference>
<dbReference type="SMART" id="SM00360">
    <property type="entry name" value="RRM"/>
    <property type="match status" value="1"/>
</dbReference>
<evidence type="ECO:0000313" key="6">
    <source>
        <dbReference type="Proteomes" id="UP000193411"/>
    </source>
</evidence>
<dbReference type="GO" id="GO:0005686">
    <property type="term" value="C:U2 snRNP"/>
    <property type="evidence" value="ECO:0007669"/>
    <property type="project" value="TreeGrafter"/>
</dbReference>
<dbReference type="InterPro" id="IPR051847">
    <property type="entry name" value="RNA_proc/Spliceosome_comp"/>
</dbReference>
<sequence length="335" mass="39089">MNNIRAIDKLNATELATGLAGTSASWHAQYRDSAFIYAGGFPLSLTEGDLVCIFSQYGEILHVHLARDRESGKSKGFAWIKYADQRSTDMAVDNLNGIKVLDRVVRVDHAAQFKRHEWKEGEVVSDEDRRMREIEDIVGGNVAPEIWNKSLAEMEEVVARRFGHGAPGAENNKDKDKKSKKKHKSRDDDYADDSDVSDTGLDPEDPMYKYLKEAKRELKREKREKRRAKKEAKAAAKSTRSDHSDRHSGRAHRSRSHSRSRSRSPHRRVAGRHERERDEYRSSRDTDQSQRYRHKADRDALESREYHHARRDGQRGYYERRDRERKYESHERDER</sequence>
<dbReference type="AlphaFoldDB" id="A0A1Y2HG21"/>
<dbReference type="SUPFAM" id="SSF54928">
    <property type="entry name" value="RNA-binding domain, RBD"/>
    <property type="match status" value="1"/>
</dbReference>
<keyword evidence="1 2" id="KW-0694">RNA-binding</keyword>
<dbReference type="InterPro" id="IPR012677">
    <property type="entry name" value="Nucleotide-bd_a/b_plait_sf"/>
</dbReference>